<reference evidence="2 3" key="1">
    <citation type="submission" date="2015-07" db="EMBL/GenBank/DDBJ databases">
        <title>The genome of Pseudoloma neurophilia, a relevant intracellular parasite of the zebrafish.</title>
        <authorList>
            <person name="Ndikumana S."/>
            <person name="Pelin A."/>
            <person name="Sanders J."/>
            <person name="Corradi N."/>
        </authorList>
    </citation>
    <scope>NUCLEOTIDE SEQUENCE [LARGE SCALE GENOMIC DNA]</scope>
    <source>
        <strain evidence="2 3">MK1</strain>
    </source>
</reference>
<evidence type="ECO:0000259" key="1">
    <source>
        <dbReference type="Pfam" id="PF00339"/>
    </source>
</evidence>
<dbReference type="OrthoDB" id="2189698at2759"/>
<feature type="domain" description="Arrestin-like N-terminal" evidence="1">
    <location>
        <begin position="8"/>
        <end position="99"/>
    </location>
</feature>
<dbReference type="Gene3D" id="2.60.40.640">
    <property type="match status" value="2"/>
</dbReference>
<dbReference type="Pfam" id="PF00339">
    <property type="entry name" value="Arrestin_N"/>
    <property type="match status" value="1"/>
</dbReference>
<dbReference type="PANTHER" id="PTHR11188:SF17">
    <property type="entry name" value="FI21816P1"/>
    <property type="match status" value="1"/>
</dbReference>
<proteinExistence type="predicted"/>
<protein>
    <submittedName>
        <fullName evidence="2">Putative Arrestin-like protein</fullName>
    </submittedName>
</protein>
<dbReference type="VEuPathDB" id="MicrosporidiaDB:M153_9730001087"/>
<dbReference type="PANTHER" id="PTHR11188">
    <property type="entry name" value="ARRESTIN DOMAIN CONTAINING PROTEIN"/>
    <property type="match status" value="1"/>
</dbReference>
<dbReference type="Proteomes" id="UP000051530">
    <property type="component" value="Unassembled WGS sequence"/>
</dbReference>
<dbReference type="AlphaFoldDB" id="A0A0R0LVH3"/>
<gene>
    <name evidence="2" type="ORF">M153_9730001087</name>
</gene>
<comment type="caution">
    <text evidence="2">The sequence shown here is derived from an EMBL/GenBank/DDBJ whole genome shotgun (WGS) entry which is preliminary data.</text>
</comment>
<dbReference type="GO" id="GO:0005737">
    <property type="term" value="C:cytoplasm"/>
    <property type="evidence" value="ECO:0007669"/>
    <property type="project" value="TreeGrafter"/>
</dbReference>
<dbReference type="InterPro" id="IPR014756">
    <property type="entry name" value="Ig_E-set"/>
</dbReference>
<evidence type="ECO:0000313" key="3">
    <source>
        <dbReference type="Proteomes" id="UP000051530"/>
    </source>
</evidence>
<organism evidence="2 3">
    <name type="scientific">Pseudoloma neurophilia</name>
    <dbReference type="NCBI Taxonomy" id="146866"/>
    <lineage>
        <taxon>Eukaryota</taxon>
        <taxon>Fungi</taxon>
        <taxon>Fungi incertae sedis</taxon>
        <taxon>Microsporidia</taxon>
        <taxon>Pseudoloma</taxon>
    </lineage>
</organism>
<dbReference type="InterPro" id="IPR011021">
    <property type="entry name" value="Arrestin-like_N"/>
</dbReference>
<dbReference type="InterPro" id="IPR014752">
    <property type="entry name" value="Arrestin-like_C"/>
</dbReference>
<accession>A0A0R0LVH3</accession>
<dbReference type="InterPro" id="IPR050357">
    <property type="entry name" value="Arrestin_domain-protein"/>
</dbReference>
<sequence length="316" mass="36813">MAKFNFDVIIDKSYYEKGENITGTVHLELLRPLKVKNIFLEFFKTFECEFQEYSTFKDGNNKINNFLYNQKVTLYEGKKILNELGSGHHRFPFSIKPKYLDSGSSKFSDFFQETFLKFKSSYNVTATLNIHDEQSIIKKSTKEVIMCPRIDIVRKMTEKITIMSCICFRSTDILLIAYADKEKYRASEVIQFVSRLSSDNSKIKRMKTRLVCNIWINFRNIRQKQSKILVEVDNTKTENGDCVAMLKIPTNAPSSTEEKHLRVFYTLEALVYVNSSSPIKISRKIALEPERYQNERYVSIGAIKGVQFPSKHLDIE</sequence>
<evidence type="ECO:0000313" key="2">
    <source>
        <dbReference type="EMBL" id="KRH93373.1"/>
    </source>
</evidence>
<name>A0A0R0LVH3_9MICR</name>
<dbReference type="GO" id="GO:0015031">
    <property type="term" value="P:protein transport"/>
    <property type="evidence" value="ECO:0007669"/>
    <property type="project" value="TreeGrafter"/>
</dbReference>
<dbReference type="SUPFAM" id="SSF81296">
    <property type="entry name" value="E set domains"/>
    <property type="match status" value="2"/>
</dbReference>
<dbReference type="EMBL" id="LGUB01000363">
    <property type="protein sequence ID" value="KRH93373.1"/>
    <property type="molecule type" value="Genomic_DNA"/>
</dbReference>
<keyword evidence="3" id="KW-1185">Reference proteome</keyword>